<evidence type="ECO:0000256" key="1">
    <source>
        <dbReference type="SAM" id="MobiDB-lite"/>
    </source>
</evidence>
<dbReference type="GeneID" id="96873201"/>
<accession>A0A1C7FD57</accession>
<dbReference type="EMBL" id="CP016414">
    <property type="protein sequence ID" value="ANU36949.1"/>
    <property type="molecule type" value="Genomic_DNA"/>
</dbReference>
<gene>
    <name evidence="2" type="ORF">VSVS05_01824</name>
</gene>
<name>A0A1C7FD57_9VIBR</name>
<keyword evidence="3" id="KW-1185">Reference proteome</keyword>
<feature type="region of interest" description="Disordered" evidence="1">
    <location>
        <begin position="22"/>
        <end position="62"/>
    </location>
</feature>
<dbReference type="STRING" id="45658.VSVS12_01173"/>
<dbReference type="RefSeq" id="WP_065545514.1">
    <property type="nucleotide sequence ID" value="NZ_CP016414.1"/>
</dbReference>
<feature type="compositionally biased region" description="Basic and acidic residues" evidence="1">
    <location>
        <begin position="39"/>
        <end position="62"/>
    </location>
</feature>
<sequence>MGEKTKVKVIAETVLIDGVYQPDQRSGEDRRKNRQAKWRFYERRQGGCDPRNEGKKHIDEEV</sequence>
<proteinExistence type="predicted"/>
<dbReference type="Proteomes" id="UP000092528">
    <property type="component" value="Chromosome 1"/>
</dbReference>
<evidence type="ECO:0000313" key="3">
    <source>
        <dbReference type="Proteomes" id="UP000092528"/>
    </source>
</evidence>
<reference evidence="2 3" key="1">
    <citation type="submission" date="2016-07" db="EMBL/GenBank/DDBJ databases">
        <title>Genome sequencing of Vibrio scophthalmi strain VS-05, an isolated from Paralichthys olivaceus.</title>
        <authorList>
            <person name="Han H.-J."/>
        </authorList>
    </citation>
    <scope>NUCLEOTIDE SEQUENCE [LARGE SCALE GENOMIC DNA]</scope>
    <source>
        <strain evidence="2 3">VS-05</strain>
    </source>
</reference>
<dbReference type="AlphaFoldDB" id="A0A1C7FD57"/>
<protein>
    <submittedName>
        <fullName evidence="2">Uncharacterized protein</fullName>
    </submittedName>
</protein>
<evidence type="ECO:0000313" key="2">
    <source>
        <dbReference type="EMBL" id="ANU36949.1"/>
    </source>
</evidence>
<organism evidence="2 3">
    <name type="scientific">Vibrio scophthalmi</name>
    <dbReference type="NCBI Taxonomy" id="45658"/>
    <lineage>
        <taxon>Bacteria</taxon>
        <taxon>Pseudomonadati</taxon>
        <taxon>Pseudomonadota</taxon>
        <taxon>Gammaproteobacteria</taxon>
        <taxon>Vibrionales</taxon>
        <taxon>Vibrionaceae</taxon>
        <taxon>Vibrio</taxon>
    </lineage>
</organism>